<proteinExistence type="predicted"/>
<dbReference type="InterPro" id="IPR027275">
    <property type="entry name" value="PRC-brl_dom"/>
</dbReference>
<organism evidence="3 4">
    <name type="scientific">Methanoculleus caldifontis</name>
    <dbReference type="NCBI Taxonomy" id="2651577"/>
    <lineage>
        <taxon>Archaea</taxon>
        <taxon>Methanobacteriati</taxon>
        <taxon>Methanobacteriota</taxon>
        <taxon>Stenosarchaea group</taxon>
        <taxon>Methanomicrobia</taxon>
        <taxon>Methanomicrobiales</taxon>
        <taxon>Methanomicrobiaceae</taxon>
        <taxon>Methanoculleus</taxon>
    </lineage>
</organism>
<reference evidence="3 4" key="1">
    <citation type="submission" date="2019-10" db="EMBL/GenBank/DDBJ databases">
        <title>Isolation and characterization of Methanoculleus sp. Wushi-C6 from a hot spring well.</title>
        <authorList>
            <person name="Chen S.-C."/>
            <person name="Lan Z.-H."/>
            <person name="You Y.-T."/>
            <person name="Lai M.-C."/>
        </authorList>
    </citation>
    <scope>NUCLEOTIDE SEQUENCE [LARGE SCALE GENOMIC DNA]</scope>
    <source>
        <strain evidence="3 4">Wushi-C6</strain>
    </source>
</reference>
<keyword evidence="4" id="KW-1185">Reference proteome</keyword>
<feature type="compositionally biased region" description="Basic and acidic residues" evidence="1">
    <location>
        <begin position="334"/>
        <end position="344"/>
    </location>
</feature>
<dbReference type="RefSeq" id="WP_317064365.1">
    <property type="nucleotide sequence ID" value="NZ_WBKO01000001.1"/>
</dbReference>
<evidence type="ECO:0000259" key="2">
    <source>
        <dbReference type="Pfam" id="PF05239"/>
    </source>
</evidence>
<dbReference type="PANTHER" id="PTHR36505">
    <property type="entry name" value="BLR1072 PROTEIN"/>
    <property type="match status" value="1"/>
</dbReference>
<sequence>MAERQAGPVLETRRGMEETVDLMRADDISNIKVQNPEGEGLGDLTEVAIDRKSGCIAYAVLAYGGILGFGEKRFAIPWEAVRIRPREKVAIVDTDRRTLDNAQGFARDTMPGESDWSVIRTAPAQRKIEPSARGAGEAIPPSRVESEARPAESTFPGGERDIPPQPAVQTVAGGWGGQPTRRQTEERPVRAEVRPTGAVVEEVRREEPARPETRPVTEAKQPLTTRGPSPGHLSAADLQVYLKGMDYPAERRDLVSRARRNDAPDSVITTLEGFSDRTYKSAADVSVEFGRETRGGHPASTEMPPAPEISAEEVQRERLVSREEMVQAPVVTAEAREERHETRRAGPSPARLSAADLQVYLKGMDYPAGRQEIIARARENDAPESVIAALEEFSNRTYHSATDVSKEFGSIR</sequence>
<dbReference type="SUPFAM" id="SSF50346">
    <property type="entry name" value="PRC-barrel domain"/>
    <property type="match status" value="1"/>
</dbReference>
<feature type="region of interest" description="Disordered" evidence="1">
    <location>
        <begin position="329"/>
        <end position="351"/>
    </location>
</feature>
<feature type="region of interest" description="Disordered" evidence="1">
    <location>
        <begin position="128"/>
        <end position="233"/>
    </location>
</feature>
<dbReference type="Gene3D" id="2.30.30.240">
    <property type="entry name" value="PRC-barrel domain"/>
    <property type="match status" value="1"/>
</dbReference>
<feature type="compositionally biased region" description="Basic and acidic residues" evidence="1">
    <location>
        <begin position="182"/>
        <end position="193"/>
    </location>
</feature>
<evidence type="ECO:0000256" key="1">
    <source>
        <dbReference type="SAM" id="MobiDB-lite"/>
    </source>
</evidence>
<dbReference type="PANTHER" id="PTHR36505:SF1">
    <property type="entry name" value="BLR1072 PROTEIN"/>
    <property type="match status" value="1"/>
</dbReference>
<dbReference type="InterPro" id="IPR011033">
    <property type="entry name" value="PRC_barrel-like_sf"/>
</dbReference>
<dbReference type="InterPro" id="IPR021527">
    <property type="entry name" value="DUF2795"/>
</dbReference>
<dbReference type="Pfam" id="PF05239">
    <property type="entry name" value="PRC"/>
    <property type="match status" value="1"/>
</dbReference>
<feature type="domain" description="PRC-barrel" evidence="2">
    <location>
        <begin position="22"/>
        <end position="96"/>
    </location>
</feature>
<protein>
    <submittedName>
        <fullName evidence="3">DUF2795 domain-containing protein</fullName>
    </submittedName>
</protein>
<dbReference type="EMBL" id="WBKO01000001">
    <property type="protein sequence ID" value="MDV2481352.1"/>
    <property type="molecule type" value="Genomic_DNA"/>
</dbReference>
<feature type="compositionally biased region" description="Basic and acidic residues" evidence="1">
    <location>
        <begin position="201"/>
        <end position="217"/>
    </location>
</feature>
<dbReference type="Proteomes" id="UP001281203">
    <property type="component" value="Unassembled WGS sequence"/>
</dbReference>
<name>A0ABU3X159_9EURY</name>
<evidence type="ECO:0000313" key="3">
    <source>
        <dbReference type="EMBL" id="MDV2481352.1"/>
    </source>
</evidence>
<gene>
    <name evidence="3" type="ORF">F8E02_04890</name>
</gene>
<comment type="caution">
    <text evidence="3">The sequence shown here is derived from an EMBL/GenBank/DDBJ whole genome shotgun (WGS) entry which is preliminary data.</text>
</comment>
<accession>A0ABU3X159</accession>
<dbReference type="Pfam" id="PF11387">
    <property type="entry name" value="DUF2795"/>
    <property type="match status" value="2"/>
</dbReference>
<evidence type="ECO:0000313" key="4">
    <source>
        <dbReference type="Proteomes" id="UP001281203"/>
    </source>
</evidence>